<dbReference type="Gene3D" id="3.30.450.20">
    <property type="entry name" value="PAS domain"/>
    <property type="match status" value="1"/>
</dbReference>
<gene>
    <name evidence="10" type="ORF">FHS31_000195</name>
</gene>
<dbReference type="InterPro" id="IPR003594">
    <property type="entry name" value="HATPase_dom"/>
</dbReference>
<dbReference type="InterPro" id="IPR000014">
    <property type="entry name" value="PAS"/>
</dbReference>
<dbReference type="InterPro" id="IPR036890">
    <property type="entry name" value="HATPase_C_sf"/>
</dbReference>
<dbReference type="PROSITE" id="PS50109">
    <property type="entry name" value="HIS_KIN"/>
    <property type="match status" value="1"/>
</dbReference>
<dbReference type="CDD" id="cd00082">
    <property type="entry name" value="HisKA"/>
    <property type="match status" value="1"/>
</dbReference>
<dbReference type="GO" id="GO:0004673">
    <property type="term" value="F:protein histidine kinase activity"/>
    <property type="evidence" value="ECO:0007669"/>
    <property type="project" value="UniProtKB-EC"/>
</dbReference>
<evidence type="ECO:0000256" key="1">
    <source>
        <dbReference type="ARBA" id="ARBA00000085"/>
    </source>
</evidence>
<keyword evidence="11" id="KW-1185">Reference proteome</keyword>
<proteinExistence type="predicted"/>
<dbReference type="Pfam" id="PF02518">
    <property type="entry name" value="HATPase_c"/>
    <property type="match status" value="1"/>
</dbReference>
<dbReference type="PANTHER" id="PTHR43065">
    <property type="entry name" value="SENSOR HISTIDINE KINASE"/>
    <property type="match status" value="1"/>
</dbReference>
<dbReference type="InterPro" id="IPR005467">
    <property type="entry name" value="His_kinase_dom"/>
</dbReference>
<keyword evidence="5" id="KW-0547">Nucleotide-binding</keyword>
<keyword evidence="3" id="KW-0597">Phosphoprotein</keyword>
<dbReference type="Gene3D" id="1.10.287.130">
    <property type="match status" value="1"/>
</dbReference>
<reference evidence="10 11" key="1">
    <citation type="submission" date="2020-03" db="EMBL/GenBank/DDBJ databases">
        <title>Genomic Encyclopedia of Type Strains, Phase III (KMG-III): the genomes of soil and plant-associated and newly described type strains.</title>
        <authorList>
            <person name="Whitman W."/>
        </authorList>
    </citation>
    <scope>NUCLEOTIDE SEQUENCE [LARGE SCALE GENOMIC DNA]</scope>
    <source>
        <strain evidence="10 11">CECT 8804</strain>
    </source>
</reference>
<feature type="domain" description="Histidine kinase" evidence="9">
    <location>
        <begin position="138"/>
        <end position="358"/>
    </location>
</feature>
<dbReference type="EC" id="2.7.13.3" evidence="2"/>
<evidence type="ECO:0000256" key="7">
    <source>
        <dbReference type="ARBA" id="ARBA00022840"/>
    </source>
</evidence>
<dbReference type="InterPro" id="IPR013767">
    <property type="entry name" value="PAS_fold"/>
</dbReference>
<dbReference type="SMART" id="SM00388">
    <property type="entry name" value="HisKA"/>
    <property type="match status" value="1"/>
</dbReference>
<keyword evidence="4 10" id="KW-0808">Transferase</keyword>
<dbReference type="InterPro" id="IPR035965">
    <property type="entry name" value="PAS-like_dom_sf"/>
</dbReference>
<evidence type="ECO:0000256" key="6">
    <source>
        <dbReference type="ARBA" id="ARBA00022777"/>
    </source>
</evidence>
<dbReference type="RefSeq" id="WP_243843191.1">
    <property type="nucleotide sequence ID" value="NZ_JAAOZC010000001.1"/>
</dbReference>
<dbReference type="InterPro" id="IPR003661">
    <property type="entry name" value="HisK_dim/P_dom"/>
</dbReference>
<dbReference type="CDD" id="cd00130">
    <property type="entry name" value="PAS"/>
    <property type="match status" value="1"/>
</dbReference>
<dbReference type="Pfam" id="PF00512">
    <property type="entry name" value="HisKA"/>
    <property type="match status" value="1"/>
</dbReference>
<dbReference type="PANTHER" id="PTHR43065:SF10">
    <property type="entry name" value="PEROXIDE STRESS-ACTIVATED HISTIDINE KINASE MAK3"/>
    <property type="match status" value="1"/>
</dbReference>
<name>A0ABX0TM61_9SPHN</name>
<dbReference type="SUPFAM" id="SSF55874">
    <property type="entry name" value="ATPase domain of HSP90 chaperone/DNA topoisomerase II/histidine kinase"/>
    <property type="match status" value="1"/>
</dbReference>
<evidence type="ECO:0000256" key="8">
    <source>
        <dbReference type="ARBA" id="ARBA00023012"/>
    </source>
</evidence>
<comment type="caution">
    <text evidence="10">The sequence shown here is derived from an EMBL/GenBank/DDBJ whole genome shotgun (WGS) entry which is preliminary data.</text>
</comment>
<keyword evidence="6 10" id="KW-0418">Kinase</keyword>
<evidence type="ECO:0000256" key="3">
    <source>
        <dbReference type="ARBA" id="ARBA00022553"/>
    </source>
</evidence>
<evidence type="ECO:0000256" key="5">
    <source>
        <dbReference type="ARBA" id="ARBA00022741"/>
    </source>
</evidence>
<protein>
    <recommendedName>
        <fullName evidence="2">histidine kinase</fullName>
        <ecNumber evidence="2">2.7.13.3</ecNumber>
    </recommendedName>
</protein>
<dbReference type="PRINTS" id="PR00344">
    <property type="entry name" value="BCTRLSENSOR"/>
</dbReference>
<sequence>MNIIQRVRGLTGKAANELIAAMPTPVITIDDQARVQDVNSAAEQLLILSRAAVVGAAIRDVIGYEVDPEATETPLVAYGEDLLLTGGRSQRADVLIAPWPERAGWRIITLHAHPSAAPIARRSRHGSGTATAAGAAAMLAHEIKNPLSGIRGAAQLLESGLGDESRALTRLIRDEVDRVAALIDRMEGFTDTRPLETAPHNIHAILDHARSVAISGLPPEIKLRERYDPSLPAVLVHRDSLVQVLINLIKNAAEALGPLGGEITLTSAYRHGVGTVTERGGQRRSLPIEVCVIDDGAGVRSDIAEHLFDPFISTKPTGRGLGLALVHKLIADQGGIVEYAREGRPERTVFRILLPRAPRPEPEAAR</sequence>
<evidence type="ECO:0000256" key="4">
    <source>
        <dbReference type="ARBA" id="ARBA00022679"/>
    </source>
</evidence>
<evidence type="ECO:0000256" key="2">
    <source>
        <dbReference type="ARBA" id="ARBA00012438"/>
    </source>
</evidence>
<dbReference type="InterPro" id="IPR036097">
    <property type="entry name" value="HisK_dim/P_sf"/>
</dbReference>
<keyword evidence="8" id="KW-0902">Two-component regulatory system</keyword>
<dbReference type="Proteomes" id="UP000727456">
    <property type="component" value="Unassembled WGS sequence"/>
</dbReference>
<evidence type="ECO:0000259" key="9">
    <source>
        <dbReference type="PROSITE" id="PS50109"/>
    </source>
</evidence>
<dbReference type="Pfam" id="PF00989">
    <property type="entry name" value="PAS"/>
    <property type="match status" value="1"/>
</dbReference>
<keyword evidence="7" id="KW-0067">ATP-binding</keyword>
<accession>A0ABX0TM61</accession>
<organism evidence="10 11">
    <name type="scientific">Sphingomonas vulcanisoli</name>
    <dbReference type="NCBI Taxonomy" id="1658060"/>
    <lineage>
        <taxon>Bacteria</taxon>
        <taxon>Pseudomonadati</taxon>
        <taxon>Pseudomonadota</taxon>
        <taxon>Alphaproteobacteria</taxon>
        <taxon>Sphingomonadales</taxon>
        <taxon>Sphingomonadaceae</taxon>
        <taxon>Sphingomonas</taxon>
    </lineage>
</organism>
<dbReference type="EMBL" id="JAAOZC010000001">
    <property type="protein sequence ID" value="NIJ06613.1"/>
    <property type="molecule type" value="Genomic_DNA"/>
</dbReference>
<comment type="catalytic activity">
    <reaction evidence="1">
        <text>ATP + protein L-histidine = ADP + protein N-phospho-L-histidine.</text>
        <dbReference type="EC" id="2.7.13.3"/>
    </reaction>
</comment>
<dbReference type="SUPFAM" id="SSF47384">
    <property type="entry name" value="Homodimeric domain of signal transducing histidine kinase"/>
    <property type="match status" value="1"/>
</dbReference>
<dbReference type="SUPFAM" id="SSF55785">
    <property type="entry name" value="PYP-like sensor domain (PAS domain)"/>
    <property type="match status" value="1"/>
</dbReference>
<dbReference type="InterPro" id="IPR004358">
    <property type="entry name" value="Sig_transdc_His_kin-like_C"/>
</dbReference>
<evidence type="ECO:0000313" key="10">
    <source>
        <dbReference type="EMBL" id="NIJ06613.1"/>
    </source>
</evidence>
<dbReference type="SMART" id="SM00387">
    <property type="entry name" value="HATPase_c"/>
    <property type="match status" value="1"/>
</dbReference>
<dbReference type="Gene3D" id="3.30.565.10">
    <property type="entry name" value="Histidine kinase-like ATPase, C-terminal domain"/>
    <property type="match status" value="1"/>
</dbReference>
<evidence type="ECO:0000313" key="11">
    <source>
        <dbReference type="Proteomes" id="UP000727456"/>
    </source>
</evidence>